<keyword evidence="1" id="KW-0732">Signal</keyword>
<feature type="chain" id="PRO_5046469208" evidence="1">
    <location>
        <begin position="25"/>
        <end position="407"/>
    </location>
</feature>
<evidence type="ECO:0000256" key="1">
    <source>
        <dbReference type="SAM" id="SignalP"/>
    </source>
</evidence>
<evidence type="ECO:0000313" key="2">
    <source>
        <dbReference type="EMBL" id="MDF3832233.1"/>
    </source>
</evidence>
<organism evidence="2 3">
    <name type="scientific">Cupriavidus basilensis</name>
    <dbReference type="NCBI Taxonomy" id="68895"/>
    <lineage>
        <taxon>Bacteria</taxon>
        <taxon>Pseudomonadati</taxon>
        <taxon>Pseudomonadota</taxon>
        <taxon>Betaproteobacteria</taxon>
        <taxon>Burkholderiales</taxon>
        <taxon>Burkholderiaceae</taxon>
        <taxon>Cupriavidus</taxon>
    </lineage>
</organism>
<keyword evidence="3" id="KW-1185">Reference proteome</keyword>
<dbReference type="Proteomes" id="UP001216674">
    <property type="component" value="Unassembled WGS sequence"/>
</dbReference>
<dbReference type="EMBL" id="JARJLM010000080">
    <property type="protein sequence ID" value="MDF3832233.1"/>
    <property type="molecule type" value="Genomic_DNA"/>
</dbReference>
<protein>
    <submittedName>
        <fullName evidence="2">Uncharacterized protein</fullName>
    </submittedName>
</protein>
<accession>A0ABT6AI18</accession>
<sequence length="407" mass="43894">MKCTPFLLCALIFVSSLFYCEAIAQDFSKAKLKGIATPSKAHIVGSCQFRIADMFGGHFRTLNSDGSRPQEGTYYLPLTGPMASLNGGFGLFCQEANERKIGIALGAKYVNDRWLKYSPWGDDPEPTPFDEQAHAQTVPLSGANWIGTALTFDDTTGDEQRRARFFSFCLIHQALALCGTTPVEWLANPKTNQLWKIKAILQSVQFVDTPASASSSGAASALPWPAADSEAHYIENGSLVINQNGKKAKCSVNGEVLYAVLSSDRSALMVSARGYIPTESLNRCWSGSDISVSLIPPNVGVLSDINLSKNIYVSLDFVDLSPLSYLALVSKIGGPMNLITMDGSYKNNKSIGKLKEMAFSVGDVPGAAIISRDGNFVAVSGEIDCGEGAYPGVWDIMKNKKKVIKLT</sequence>
<evidence type="ECO:0000313" key="3">
    <source>
        <dbReference type="Proteomes" id="UP001216674"/>
    </source>
</evidence>
<feature type="signal peptide" evidence="1">
    <location>
        <begin position="1"/>
        <end position="24"/>
    </location>
</feature>
<gene>
    <name evidence="2" type="ORF">P3W85_04600</name>
</gene>
<feature type="non-terminal residue" evidence="2">
    <location>
        <position position="407"/>
    </location>
</feature>
<name>A0ABT6AI18_9BURK</name>
<reference evidence="2 3" key="1">
    <citation type="submission" date="2023-03" db="EMBL/GenBank/DDBJ databases">
        <title>Draft assemblies of triclosan tolerant bacteria isolated from returned activated sludge.</title>
        <authorList>
            <person name="Van Hamelsveld S."/>
        </authorList>
    </citation>
    <scope>NUCLEOTIDE SEQUENCE [LARGE SCALE GENOMIC DNA]</scope>
    <source>
        <strain evidence="2 3">GW210010_S58</strain>
    </source>
</reference>
<comment type="caution">
    <text evidence="2">The sequence shown here is derived from an EMBL/GenBank/DDBJ whole genome shotgun (WGS) entry which is preliminary data.</text>
</comment>
<proteinExistence type="predicted"/>